<keyword evidence="3" id="KW-0812">Transmembrane</keyword>
<organism evidence="7 8">
    <name type="scientific">Mojavia pulchra JT2-VF2</name>
    <dbReference type="NCBI Taxonomy" id="287848"/>
    <lineage>
        <taxon>Bacteria</taxon>
        <taxon>Bacillati</taxon>
        <taxon>Cyanobacteriota</taxon>
        <taxon>Cyanophyceae</taxon>
        <taxon>Nostocales</taxon>
        <taxon>Nostocaceae</taxon>
    </lineage>
</organism>
<feature type="domain" description="Plastocyanin-like" evidence="5">
    <location>
        <begin position="374"/>
        <end position="487"/>
    </location>
</feature>
<dbReference type="GO" id="GO:0016491">
    <property type="term" value="F:oxidoreductase activity"/>
    <property type="evidence" value="ECO:0007669"/>
    <property type="project" value="UniProtKB-KW"/>
</dbReference>
<dbReference type="InterPro" id="IPR001117">
    <property type="entry name" value="Cu-oxidase_2nd"/>
</dbReference>
<evidence type="ECO:0000256" key="1">
    <source>
        <dbReference type="ARBA" id="ARBA00022723"/>
    </source>
</evidence>
<reference evidence="7" key="2">
    <citation type="journal article" date="2022" name="Microbiol. Resour. Announc.">
        <title>Metagenome Sequencing to Explore Phylogenomics of Terrestrial Cyanobacteria.</title>
        <authorList>
            <person name="Ward R.D."/>
            <person name="Stajich J.E."/>
            <person name="Johansen J.R."/>
            <person name="Huntemann M."/>
            <person name="Clum A."/>
            <person name="Foster B."/>
            <person name="Foster B."/>
            <person name="Roux S."/>
            <person name="Palaniappan K."/>
            <person name="Varghese N."/>
            <person name="Mukherjee S."/>
            <person name="Reddy T.B.K."/>
            <person name="Daum C."/>
            <person name="Copeland A."/>
            <person name="Chen I.A."/>
            <person name="Ivanova N.N."/>
            <person name="Kyrpides N.C."/>
            <person name="Shapiro N."/>
            <person name="Eloe-Fadrosh E.A."/>
            <person name="Pietrasiak N."/>
        </authorList>
    </citation>
    <scope>NUCLEOTIDE SEQUENCE</scope>
    <source>
        <strain evidence="7">JT2-VF2</strain>
    </source>
</reference>
<dbReference type="InterPro" id="IPR011707">
    <property type="entry name" value="Cu-oxidase-like_N"/>
</dbReference>
<dbReference type="AlphaFoldDB" id="A0A951PZE0"/>
<dbReference type="InterPro" id="IPR002355">
    <property type="entry name" value="Cu_oxidase_Cu_BS"/>
</dbReference>
<evidence type="ECO:0000313" key="7">
    <source>
        <dbReference type="EMBL" id="MBW4562889.1"/>
    </source>
</evidence>
<sequence length="488" mass="54390">MTYSKNQRAILTRRSFVRLAGLTTGGIAVVGGYHALFGQSGERAKESGLALREPELLRVRRPEPGVVEAEIVASHTSVTLAGITVQALSYNDTVPGPTLRLREGDRVRLCLINHLEVPTNLHTHGLHISPEVDNPFVHVMPGESRLHEFTVPKGAAGTRWYHPHPHGMVATQQFAGLTGAIVIESSLDEIPELQAAEEHLLVLKDFTILRGEVAASHSFFDWLGKYGNLCLVNGAYRPKLVPQKSLLRLRLVNTSNARPFRLKFQEHPMHLIVTDDGFIEKPVTVEELFLSPGERAEVLIQLKRAGTFNLLHLPYDDGNFVVGSEPAKEEALLTVVVPATPKRLPLPTRLASVDALSPEQAVTTRTVQFGGAIPFNYTVNGKQFDPERVDFRGRLNTLEIWEIENHNGLIHPFHLHTYPFQVLARQDAKSSTWRPEPFPAWRDNINLSGHSKVRIAVPLRDFIGKTVFHCHISEHEDRGMMGVLEVEA</sequence>
<keyword evidence="2" id="KW-0560">Oxidoreductase</keyword>
<dbReference type="Proteomes" id="UP000715781">
    <property type="component" value="Unassembled WGS sequence"/>
</dbReference>
<dbReference type="CDD" id="cd13900">
    <property type="entry name" value="CuRO_3_Tth-MCO_like"/>
    <property type="match status" value="1"/>
</dbReference>
<gene>
    <name evidence="7" type="ORF">KME32_17420</name>
</gene>
<dbReference type="InterPro" id="IPR008972">
    <property type="entry name" value="Cupredoxin"/>
</dbReference>
<dbReference type="Gene3D" id="2.60.40.420">
    <property type="entry name" value="Cupredoxins - blue copper proteins"/>
    <property type="match status" value="3"/>
</dbReference>
<keyword evidence="3" id="KW-1133">Transmembrane helix</keyword>
<dbReference type="Pfam" id="PF00394">
    <property type="entry name" value="Cu-oxidase"/>
    <property type="match status" value="1"/>
</dbReference>
<dbReference type="GO" id="GO:0005507">
    <property type="term" value="F:copper ion binding"/>
    <property type="evidence" value="ECO:0007669"/>
    <property type="project" value="InterPro"/>
</dbReference>
<evidence type="ECO:0000256" key="2">
    <source>
        <dbReference type="ARBA" id="ARBA00023002"/>
    </source>
</evidence>
<dbReference type="InterPro" id="IPR006311">
    <property type="entry name" value="TAT_signal"/>
</dbReference>
<evidence type="ECO:0000259" key="4">
    <source>
        <dbReference type="Pfam" id="PF00394"/>
    </source>
</evidence>
<dbReference type="PROSITE" id="PS00080">
    <property type="entry name" value="MULTICOPPER_OXIDASE2"/>
    <property type="match status" value="1"/>
</dbReference>
<dbReference type="PANTHER" id="PTHR11709:SF2">
    <property type="entry name" value="MULTICOPPER OXIDASE LPR1"/>
    <property type="match status" value="1"/>
</dbReference>
<feature type="domain" description="Plastocyanin-like" evidence="6">
    <location>
        <begin position="76"/>
        <end position="186"/>
    </location>
</feature>
<dbReference type="InterPro" id="IPR011706">
    <property type="entry name" value="Cu-oxidase_C"/>
</dbReference>
<evidence type="ECO:0000313" key="8">
    <source>
        <dbReference type="Proteomes" id="UP000715781"/>
    </source>
</evidence>
<reference evidence="7" key="1">
    <citation type="submission" date="2021-05" db="EMBL/GenBank/DDBJ databases">
        <authorList>
            <person name="Pietrasiak N."/>
            <person name="Ward R."/>
            <person name="Stajich J.E."/>
            <person name="Kurbessoian T."/>
        </authorList>
    </citation>
    <scope>NUCLEOTIDE SEQUENCE</scope>
    <source>
        <strain evidence="7">JT2-VF2</strain>
    </source>
</reference>
<dbReference type="PROSITE" id="PS51318">
    <property type="entry name" value="TAT"/>
    <property type="match status" value="1"/>
</dbReference>
<dbReference type="SUPFAM" id="SSF49503">
    <property type="entry name" value="Cupredoxins"/>
    <property type="match status" value="3"/>
</dbReference>
<dbReference type="CDD" id="cd13853">
    <property type="entry name" value="CuRO_1_Tth-MCO_like"/>
    <property type="match status" value="1"/>
</dbReference>
<proteinExistence type="predicted"/>
<dbReference type="Pfam" id="PF07732">
    <property type="entry name" value="Cu-oxidase_3"/>
    <property type="match status" value="1"/>
</dbReference>
<keyword evidence="1" id="KW-0479">Metal-binding</keyword>
<keyword evidence="3" id="KW-0472">Membrane</keyword>
<evidence type="ECO:0000259" key="6">
    <source>
        <dbReference type="Pfam" id="PF07732"/>
    </source>
</evidence>
<evidence type="ECO:0000256" key="3">
    <source>
        <dbReference type="SAM" id="Phobius"/>
    </source>
</evidence>
<feature type="domain" description="Plastocyanin-like" evidence="4">
    <location>
        <begin position="243"/>
        <end position="308"/>
    </location>
</feature>
<dbReference type="InterPro" id="IPR045087">
    <property type="entry name" value="Cu-oxidase_fam"/>
</dbReference>
<dbReference type="EMBL" id="JAHHHN010000009">
    <property type="protein sequence ID" value="MBW4562889.1"/>
    <property type="molecule type" value="Genomic_DNA"/>
</dbReference>
<feature type="transmembrane region" description="Helical" evidence="3">
    <location>
        <begin position="16"/>
        <end position="36"/>
    </location>
</feature>
<dbReference type="Pfam" id="PF07731">
    <property type="entry name" value="Cu-oxidase_2"/>
    <property type="match status" value="1"/>
</dbReference>
<dbReference type="PANTHER" id="PTHR11709">
    <property type="entry name" value="MULTI-COPPER OXIDASE"/>
    <property type="match status" value="1"/>
</dbReference>
<evidence type="ECO:0000259" key="5">
    <source>
        <dbReference type="Pfam" id="PF07731"/>
    </source>
</evidence>
<accession>A0A951PZE0</accession>
<protein>
    <submittedName>
        <fullName evidence="7">Multicopper oxidase family protein</fullName>
    </submittedName>
</protein>
<name>A0A951PZE0_9NOST</name>
<comment type="caution">
    <text evidence="7">The sequence shown here is derived from an EMBL/GenBank/DDBJ whole genome shotgun (WGS) entry which is preliminary data.</text>
</comment>